<feature type="domain" description="Tetrahydrofolate dehydrogenase/cyclohydrolase catalytic" evidence="13">
    <location>
        <begin position="2"/>
        <end position="105"/>
    </location>
</feature>
<keyword evidence="9 12" id="KW-0368">Histidine biosynthesis</keyword>
<reference evidence="15 16" key="1">
    <citation type="submission" date="2018-05" db="EMBL/GenBank/DDBJ databases">
        <title>Genomic Encyclopedia of Type Strains, Phase IV (KMG-IV): sequencing the most valuable type-strain genomes for metagenomic binning, comparative biology and taxonomic classification.</title>
        <authorList>
            <person name="Goeker M."/>
        </authorList>
    </citation>
    <scope>NUCLEOTIDE SEQUENCE [LARGE SCALE GENOMIC DNA]</scope>
    <source>
        <strain evidence="15 16">DSM 28816</strain>
    </source>
</reference>
<evidence type="ECO:0000256" key="4">
    <source>
        <dbReference type="ARBA" id="ARBA00022605"/>
    </source>
</evidence>
<keyword evidence="8 12" id="KW-0560">Oxidoreductase</keyword>
<gene>
    <name evidence="12" type="primary">folD</name>
    <name evidence="15" type="ORF">C8E03_104182</name>
</gene>
<evidence type="ECO:0000256" key="3">
    <source>
        <dbReference type="ARBA" id="ARBA00022563"/>
    </source>
</evidence>
<dbReference type="Gene3D" id="3.40.50.10860">
    <property type="entry name" value="Leucine Dehydrogenase, chain A, domain 1"/>
    <property type="match status" value="1"/>
</dbReference>
<keyword evidence="11 12" id="KW-0511">Multifunctional enzyme</keyword>
<evidence type="ECO:0000256" key="2">
    <source>
        <dbReference type="ARBA" id="ARBA00011738"/>
    </source>
</evidence>
<dbReference type="Pfam" id="PF02882">
    <property type="entry name" value="THF_DHG_CYH_C"/>
    <property type="match status" value="1"/>
</dbReference>
<dbReference type="AlphaFoldDB" id="A0A318EWY4"/>
<dbReference type="InterPro" id="IPR020631">
    <property type="entry name" value="THF_DH/CycHdrlase_NAD-bd_dom"/>
</dbReference>
<dbReference type="PANTHER" id="PTHR48099">
    <property type="entry name" value="C-1-TETRAHYDROFOLATE SYNTHASE, CYTOPLASMIC-RELATED"/>
    <property type="match status" value="1"/>
</dbReference>
<dbReference type="GO" id="GO:0004477">
    <property type="term" value="F:methenyltetrahydrofolate cyclohydrolase activity"/>
    <property type="evidence" value="ECO:0007669"/>
    <property type="project" value="UniProtKB-UniRule"/>
</dbReference>
<sequence>MELKKRVETIKERCGKTPVLATILVGDNPASVTYVRMKGNACTRVGMISLKVEMRGDTTTEELLEKIEELNKKPDVCGILLQHPVPKQIDEQACFNAISLEKDVDGVNTSSFGQMAMGLPAFKSATPLAILSLLKHYGIQIEGKEAVIIGRSAILGKPIAALLLNENATVTIAHSKTVNLSEVVRRADIVVAAVGKPLFVQADWIKEGAVLMDAGYNKGNVGDIDMGNCVPKSSAYTPVPGGVGPVTISMLMQQTVEAAEKLL</sequence>
<dbReference type="EMBL" id="QICS01000004">
    <property type="protein sequence ID" value="PXV91174.1"/>
    <property type="molecule type" value="Genomic_DNA"/>
</dbReference>
<dbReference type="PANTHER" id="PTHR48099:SF5">
    <property type="entry name" value="C-1-TETRAHYDROFOLATE SYNTHASE, CYTOPLASMIC"/>
    <property type="match status" value="1"/>
</dbReference>
<feature type="domain" description="Tetrahydrofolate dehydrogenase/cyclohydrolase NAD(P)-binding" evidence="14">
    <location>
        <begin position="124"/>
        <end position="261"/>
    </location>
</feature>
<dbReference type="EC" id="1.5.1.5" evidence="12"/>
<evidence type="ECO:0000256" key="12">
    <source>
        <dbReference type="HAMAP-Rule" id="MF_01576"/>
    </source>
</evidence>
<dbReference type="GO" id="GO:0000105">
    <property type="term" value="P:L-histidine biosynthetic process"/>
    <property type="evidence" value="ECO:0007669"/>
    <property type="project" value="UniProtKB-KW"/>
</dbReference>
<dbReference type="GO" id="GO:0009086">
    <property type="term" value="P:methionine biosynthetic process"/>
    <property type="evidence" value="ECO:0007669"/>
    <property type="project" value="UniProtKB-KW"/>
</dbReference>
<dbReference type="Gene3D" id="3.40.50.720">
    <property type="entry name" value="NAD(P)-binding Rossmann-like Domain"/>
    <property type="match status" value="1"/>
</dbReference>
<protein>
    <recommendedName>
        <fullName evidence="12">Bifunctional protein FolD</fullName>
    </recommendedName>
    <domain>
        <recommendedName>
            <fullName evidence="12">Methylenetetrahydrofolate dehydrogenase</fullName>
            <ecNumber evidence="12">1.5.1.5</ecNumber>
        </recommendedName>
    </domain>
    <domain>
        <recommendedName>
            <fullName evidence="12">Methenyltetrahydrofolate cyclohydrolase</fullName>
            <ecNumber evidence="12">3.5.4.9</ecNumber>
        </recommendedName>
    </domain>
</protein>
<evidence type="ECO:0000256" key="5">
    <source>
        <dbReference type="ARBA" id="ARBA00022755"/>
    </source>
</evidence>
<dbReference type="SUPFAM" id="SSF51735">
    <property type="entry name" value="NAD(P)-binding Rossmann-fold domains"/>
    <property type="match status" value="1"/>
</dbReference>
<evidence type="ECO:0000313" key="16">
    <source>
        <dbReference type="Proteomes" id="UP000247523"/>
    </source>
</evidence>
<comment type="pathway">
    <text evidence="1 12">One-carbon metabolism; tetrahydrofolate interconversion.</text>
</comment>
<evidence type="ECO:0000256" key="6">
    <source>
        <dbReference type="ARBA" id="ARBA00022801"/>
    </source>
</evidence>
<comment type="catalytic activity">
    <reaction evidence="12">
        <text>(6R)-5,10-methenyltetrahydrofolate + H2O = (6R)-10-formyltetrahydrofolate + H(+)</text>
        <dbReference type="Rhea" id="RHEA:23700"/>
        <dbReference type="ChEBI" id="CHEBI:15377"/>
        <dbReference type="ChEBI" id="CHEBI:15378"/>
        <dbReference type="ChEBI" id="CHEBI:57455"/>
        <dbReference type="ChEBI" id="CHEBI:195366"/>
        <dbReference type="EC" id="3.5.4.9"/>
    </reaction>
</comment>
<comment type="subunit">
    <text evidence="2 12">Homodimer.</text>
</comment>
<evidence type="ECO:0000256" key="10">
    <source>
        <dbReference type="ARBA" id="ARBA00023167"/>
    </source>
</evidence>
<comment type="function">
    <text evidence="12">Catalyzes the oxidation of 5,10-methylenetetrahydrofolate to 5,10-methenyltetrahydrofolate and then the hydrolysis of 5,10-methenyltetrahydrofolate to 10-formyltetrahydrofolate.</text>
</comment>
<keyword evidence="3 12" id="KW-0554">One-carbon metabolism</keyword>
<evidence type="ECO:0000259" key="13">
    <source>
        <dbReference type="Pfam" id="PF00763"/>
    </source>
</evidence>
<dbReference type="GO" id="GO:0004488">
    <property type="term" value="F:methylenetetrahydrofolate dehydrogenase (NADP+) activity"/>
    <property type="evidence" value="ECO:0007669"/>
    <property type="project" value="UniProtKB-UniRule"/>
</dbReference>
<keyword evidence="7 12" id="KW-0521">NADP</keyword>
<dbReference type="GO" id="GO:0006164">
    <property type="term" value="P:purine nucleotide biosynthetic process"/>
    <property type="evidence" value="ECO:0007669"/>
    <property type="project" value="UniProtKB-KW"/>
</dbReference>
<dbReference type="InterPro" id="IPR020630">
    <property type="entry name" value="THF_DH/CycHdrlase_cat_dom"/>
</dbReference>
<evidence type="ECO:0000313" key="15">
    <source>
        <dbReference type="EMBL" id="PXV91174.1"/>
    </source>
</evidence>
<evidence type="ECO:0000256" key="11">
    <source>
        <dbReference type="ARBA" id="ARBA00023268"/>
    </source>
</evidence>
<dbReference type="InterPro" id="IPR000672">
    <property type="entry name" value="THF_DH/CycHdrlase"/>
</dbReference>
<evidence type="ECO:0000256" key="7">
    <source>
        <dbReference type="ARBA" id="ARBA00022857"/>
    </source>
</evidence>
<dbReference type="GO" id="GO:0035999">
    <property type="term" value="P:tetrahydrofolate interconversion"/>
    <property type="evidence" value="ECO:0007669"/>
    <property type="project" value="UniProtKB-UniRule"/>
</dbReference>
<dbReference type="InterPro" id="IPR036291">
    <property type="entry name" value="NAD(P)-bd_dom_sf"/>
</dbReference>
<evidence type="ECO:0000256" key="8">
    <source>
        <dbReference type="ARBA" id="ARBA00023002"/>
    </source>
</evidence>
<comment type="similarity">
    <text evidence="12">Belongs to the tetrahydrofolate dehydrogenase/cyclohydrolase family.</text>
</comment>
<accession>A0A318EWY4</accession>
<evidence type="ECO:0000256" key="9">
    <source>
        <dbReference type="ARBA" id="ARBA00023102"/>
    </source>
</evidence>
<keyword evidence="4 12" id="KW-0028">Amino-acid biosynthesis</keyword>
<keyword evidence="6 12" id="KW-0378">Hydrolase</keyword>
<proteinExistence type="inferred from homology"/>
<dbReference type="FunFam" id="3.40.50.10860:FF:000005">
    <property type="entry name" value="C-1-tetrahydrofolate synthase, cytoplasmic, putative"/>
    <property type="match status" value="1"/>
</dbReference>
<comment type="caution">
    <text evidence="12">Lacks conserved residue(s) required for the propagation of feature annotation.</text>
</comment>
<comment type="catalytic activity">
    <reaction evidence="12">
        <text>(6R)-5,10-methylene-5,6,7,8-tetrahydrofolate + NADP(+) = (6R)-5,10-methenyltetrahydrofolate + NADPH</text>
        <dbReference type="Rhea" id="RHEA:22812"/>
        <dbReference type="ChEBI" id="CHEBI:15636"/>
        <dbReference type="ChEBI" id="CHEBI:57455"/>
        <dbReference type="ChEBI" id="CHEBI:57783"/>
        <dbReference type="ChEBI" id="CHEBI:58349"/>
        <dbReference type="EC" id="1.5.1.5"/>
    </reaction>
</comment>
<dbReference type="InterPro" id="IPR046346">
    <property type="entry name" value="Aminoacid_DH-like_N_sf"/>
</dbReference>
<dbReference type="Pfam" id="PF00763">
    <property type="entry name" value="THF_DHG_CYH"/>
    <property type="match status" value="1"/>
</dbReference>
<dbReference type="PRINTS" id="PR00085">
    <property type="entry name" value="THFDHDRGNASE"/>
</dbReference>
<keyword evidence="10 12" id="KW-0486">Methionine biosynthesis</keyword>
<dbReference type="EC" id="3.5.4.9" evidence="12"/>
<dbReference type="SUPFAM" id="SSF53223">
    <property type="entry name" value="Aminoacid dehydrogenase-like, N-terminal domain"/>
    <property type="match status" value="1"/>
</dbReference>
<feature type="binding site" evidence="12">
    <location>
        <begin position="150"/>
        <end position="152"/>
    </location>
    <ligand>
        <name>NADP(+)</name>
        <dbReference type="ChEBI" id="CHEBI:58349"/>
    </ligand>
</feature>
<dbReference type="UniPathway" id="UPA00193"/>
<dbReference type="GO" id="GO:0005829">
    <property type="term" value="C:cytosol"/>
    <property type="evidence" value="ECO:0007669"/>
    <property type="project" value="TreeGrafter"/>
</dbReference>
<comment type="caution">
    <text evidence="15">The sequence shown here is derived from an EMBL/GenBank/DDBJ whole genome shotgun (WGS) entry which is preliminary data.</text>
</comment>
<keyword evidence="5 12" id="KW-0658">Purine biosynthesis</keyword>
<dbReference type="HAMAP" id="MF_01576">
    <property type="entry name" value="THF_DHG_CYH"/>
    <property type="match status" value="1"/>
</dbReference>
<dbReference type="Proteomes" id="UP000247523">
    <property type="component" value="Unassembled WGS sequence"/>
</dbReference>
<evidence type="ECO:0000256" key="1">
    <source>
        <dbReference type="ARBA" id="ARBA00004777"/>
    </source>
</evidence>
<name>A0A318EWY4_9FIRM</name>
<evidence type="ECO:0000259" key="14">
    <source>
        <dbReference type="Pfam" id="PF02882"/>
    </source>
</evidence>
<dbReference type="CDD" id="cd01080">
    <property type="entry name" value="NAD_bind_m-THF_DH_Cyclohyd"/>
    <property type="match status" value="1"/>
</dbReference>
<organism evidence="15 16">
    <name type="scientific">Lachnotalea glycerini</name>
    <dbReference type="NCBI Taxonomy" id="1763509"/>
    <lineage>
        <taxon>Bacteria</taxon>
        <taxon>Bacillati</taxon>
        <taxon>Bacillota</taxon>
        <taxon>Clostridia</taxon>
        <taxon>Lachnospirales</taxon>
        <taxon>Lachnospiraceae</taxon>
        <taxon>Lachnotalea</taxon>
    </lineage>
</organism>
<dbReference type="RefSeq" id="WP_110291030.1">
    <property type="nucleotide sequence ID" value="NZ_QICS01000004.1"/>
</dbReference>